<name>A0ABZ0WU84_9BURK</name>
<protein>
    <submittedName>
        <fullName evidence="1">Uncharacterized protein</fullName>
    </submittedName>
</protein>
<evidence type="ECO:0000313" key="1">
    <source>
        <dbReference type="EMBL" id="WQD80800.1"/>
    </source>
</evidence>
<gene>
    <name evidence="1" type="ORF">U0042_14565</name>
</gene>
<dbReference type="Proteomes" id="UP001325479">
    <property type="component" value="Chromosome"/>
</dbReference>
<keyword evidence="2" id="KW-1185">Reference proteome</keyword>
<dbReference type="RefSeq" id="WP_327205061.1">
    <property type="nucleotide sequence ID" value="NZ_CP139965.1"/>
</dbReference>
<dbReference type="EMBL" id="CP139965">
    <property type="protein sequence ID" value="WQD80800.1"/>
    <property type="molecule type" value="Genomic_DNA"/>
</dbReference>
<accession>A0ABZ0WU84</accession>
<reference evidence="1 2" key="1">
    <citation type="submission" date="2023-12" db="EMBL/GenBank/DDBJ databases">
        <title>Genome sequencing and assembly of bacterial species from a model synthetic community.</title>
        <authorList>
            <person name="Hogle S.L."/>
        </authorList>
    </citation>
    <scope>NUCLEOTIDE SEQUENCE [LARGE SCALE GENOMIC DNA]</scope>
    <source>
        <strain evidence="1 2">HAMBI 2494</strain>
    </source>
</reference>
<organism evidence="1 2">
    <name type="scientific">Paraburkholderia kururiensis</name>
    <dbReference type="NCBI Taxonomy" id="984307"/>
    <lineage>
        <taxon>Bacteria</taxon>
        <taxon>Pseudomonadati</taxon>
        <taxon>Pseudomonadota</taxon>
        <taxon>Betaproteobacteria</taxon>
        <taxon>Burkholderiales</taxon>
        <taxon>Burkholderiaceae</taxon>
        <taxon>Paraburkholderia</taxon>
    </lineage>
</organism>
<sequence length="75" mass="8478">MTTQTIRFLPPLAVRELHGVPVARIAAAGQRKDASRPHHRHGTCAHSLQRIRRIREDVLNVRAPAGPAMRVRHKH</sequence>
<proteinExistence type="predicted"/>
<evidence type="ECO:0000313" key="2">
    <source>
        <dbReference type="Proteomes" id="UP001325479"/>
    </source>
</evidence>